<evidence type="ECO:0000256" key="4">
    <source>
        <dbReference type="RuleBase" id="RU004453"/>
    </source>
</evidence>
<sequence>MSPMGFSKLFSYLLLFKPLLALLLPMAAAQNSNLFTEYIGALFNGVKFTDVPINPNVQFHFILAFAIDYTTSNPASATDGQFNIFWDSSNLAPSDVSSIKQSHANVKVGLSLGGYSIYDNLATFHPTSVDSWVQNAVSSLTSIIQEYHLDGIDIDYENFISSADPDTFAECIGRLVTTLKNNGVIEFASIAPYADETVQTYYKALWKKYSNVIDYVNFQFYSYPNTTTVSEFLAYDETQRSNYGGKVLTSIISDDSKGLTPENGFFDACKTLQQQGKLPGIFIWSADTSKAKGNNFEYERQAQALLANVQ</sequence>
<dbReference type="GO" id="GO:0008843">
    <property type="term" value="F:endochitinase activity"/>
    <property type="evidence" value="ECO:0007669"/>
    <property type="project" value="UniProtKB-EC"/>
</dbReference>
<dbReference type="CDD" id="cd06544">
    <property type="entry name" value="GH18_narbonin"/>
    <property type="match status" value="1"/>
</dbReference>
<comment type="similarity">
    <text evidence="4">Belongs to the glycosyl hydrolase 18 family.</text>
</comment>
<dbReference type="InterPro" id="IPR000677">
    <property type="entry name" value="Chitinase-like"/>
</dbReference>
<keyword evidence="1 3" id="KW-0378">Hydrolase</keyword>
<evidence type="ECO:0000313" key="7">
    <source>
        <dbReference type="EMBL" id="ANH58164.1"/>
    </source>
</evidence>
<evidence type="ECO:0000256" key="5">
    <source>
        <dbReference type="SAM" id="SignalP"/>
    </source>
</evidence>
<dbReference type="GO" id="GO:0005975">
    <property type="term" value="P:carbohydrate metabolic process"/>
    <property type="evidence" value="ECO:0007669"/>
    <property type="project" value="InterPro"/>
</dbReference>
<keyword evidence="2 3" id="KW-0326">Glycosidase</keyword>
<proteinExistence type="evidence at transcript level"/>
<dbReference type="Pfam" id="PF00704">
    <property type="entry name" value="Glyco_hydro_18"/>
    <property type="match status" value="1"/>
</dbReference>
<dbReference type="EC" id="3.2.1.14" evidence="7"/>
<dbReference type="Gene3D" id="3.20.20.80">
    <property type="entry name" value="Glycosidases"/>
    <property type="match status" value="1"/>
</dbReference>
<protein>
    <submittedName>
        <fullName evidence="7">Glycosyl hydrolase family 18 chitinase 2</fullName>
        <ecNumber evidence="7">3.2.1.14</ecNumber>
    </submittedName>
</protein>
<name>A0A342KCU6_METSA</name>
<dbReference type="InterPro" id="IPR017853">
    <property type="entry name" value="GH"/>
</dbReference>
<dbReference type="EMBL" id="KT199363">
    <property type="protein sequence ID" value="ANH58164.1"/>
    <property type="molecule type" value="mRNA"/>
</dbReference>
<dbReference type="PROSITE" id="PS01095">
    <property type="entry name" value="GH18_1"/>
    <property type="match status" value="1"/>
</dbReference>
<dbReference type="InterPro" id="IPR001223">
    <property type="entry name" value="Glyco_hydro18_cat"/>
</dbReference>
<keyword evidence="5" id="KW-0732">Signal</keyword>
<dbReference type="SUPFAM" id="SSF51445">
    <property type="entry name" value="(Trans)glycosidases"/>
    <property type="match status" value="1"/>
</dbReference>
<dbReference type="PANTHER" id="PTHR46476">
    <property type="entry name" value="CHITINASE 2-LIKE"/>
    <property type="match status" value="1"/>
</dbReference>
<dbReference type="PRINTS" id="PR00551">
    <property type="entry name" value="2SGLOBULIN"/>
</dbReference>
<evidence type="ECO:0000259" key="6">
    <source>
        <dbReference type="PROSITE" id="PS51910"/>
    </source>
</evidence>
<feature type="domain" description="GH18" evidence="6">
    <location>
        <begin position="33"/>
        <end position="309"/>
    </location>
</feature>
<evidence type="ECO:0000256" key="3">
    <source>
        <dbReference type="RuleBase" id="RU000489"/>
    </source>
</evidence>
<organism evidence="7">
    <name type="scientific">Metroxylon sagu</name>
    <name type="common">Sago palm</name>
    <name type="synonym">Metroxylon rumphii</name>
    <dbReference type="NCBI Taxonomy" id="93297"/>
    <lineage>
        <taxon>Eukaryota</taxon>
        <taxon>Viridiplantae</taxon>
        <taxon>Streptophyta</taxon>
        <taxon>Embryophyta</taxon>
        <taxon>Tracheophyta</taxon>
        <taxon>Spermatophyta</taxon>
        <taxon>Magnoliopsida</taxon>
        <taxon>Liliopsida</taxon>
        <taxon>Arecaceae</taxon>
        <taxon>Calamoideae</taxon>
        <taxon>Calameae</taxon>
        <taxon>Metroxylinae</taxon>
        <taxon>Metroxylon</taxon>
    </lineage>
</organism>
<feature type="chain" id="PRO_5016839116" evidence="5">
    <location>
        <begin position="30"/>
        <end position="310"/>
    </location>
</feature>
<accession>A0A342KCU6</accession>
<dbReference type="SMR" id="A0A342KCU6"/>
<dbReference type="PANTHER" id="PTHR46476:SF13">
    <property type="entry name" value="2, PUTATIVE, EXPRESSED-RELATED"/>
    <property type="match status" value="1"/>
</dbReference>
<dbReference type="AlphaFoldDB" id="A0A342KCU6"/>
<evidence type="ECO:0000256" key="2">
    <source>
        <dbReference type="ARBA" id="ARBA00023295"/>
    </source>
</evidence>
<evidence type="ECO:0000256" key="1">
    <source>
        <dbReference type="ARBA" id="ARBA00022801"/>
    </source>
</evidence>
<reference evidence="7" key="1">
    <citation type="submission" date="2015-06" db="EMBL/GenBank/DDBJ databases">
        <title>Molecular characterization of glycosyl hydrolase family 18 chitinase from Sagu leaves.</title>
        <authorList>
            <person name="Hossain M.A."/>
            <person name="Roslan H.A."/>
        </authorList>
    </citation>
    <scope>NUCLEOTIDE SEQUENCE</scope>
    <source>
        <tissue evidence="7">Young leaves</tissue>
    </source>
</reference>
<feature type="signal peptide" evidence="5">
    <location>
        <begin position="1"/>
        <end position="29"/>
    </location>
</feature>
<dbReference type="InterPro" id="IPR001579">
    <property type="entry name" value="Glyco_hydro_18_chit_AS"/>
</dbReference>
<dbReference type="PROSITE" id="PS51910">
    <property type="entry name" value="GH18_2"/>
    <property type="match status" value="1"/>
</dbReference>